<dbReference type="AlphaFoldDB" id="A0A0D3ADF4"/>
<accession>A0A0D3ADF4</accession>
<keyword evidence="3" id="KW-1185">Reference proteome</keyword>
<evidence type="ECO:0000259" key="1">
    <source>
        <dbReference type="SMART" id="SM01172"/>
    </source>
</evidence>
<proteinExistence type="predicted"/>
<reference evidence="2" key="2">
    <citation type="submission" date="2015-03" db="UniProtKB">
        <authorList>
            <consortium name="EnsemblPlants"/>
        </authorList>
    </citation>
    <scope>IDENTIFICATION</scope>
</reference>
<organism evidence="2 3">
    <name type="scientific">Brassica oleracea var. oleracea</name>
    <dbReference type="NCBI Taxonomy" id="109376"/>
    <lineage>
        <taxon>Eukaryota</taxon>
        <taxon>Viridiplantae</taxon>
        <taxon>Streptophyta</taxon>
        <taxon>Embryophyta</taxon>
        <taxon>Tracheophyta</taxon>
        <taxon>Spermatophyta</taxon>
        <taxon>Magnoliopsida</taxon>
        <taxon>eudicotyledons</taxon>
        <taxon>Gunneridae</taxon>
        <taxon>Pentapetalae</taxon>
        <taxon>rosids</taxon>
        <taxon>malvids</taxon>
        <taxon>Brassicales</taxon>
        <taxon>Brassicaceae</taxon>
        <taxon>Brassiceae</taxon>
        <taxon>Brassica</taxon>
    </lineage>
</organism>
<dbReference type="Pfam" id="PF12481">
    <property type="entry name" value="DUF3700"/>
    <property type="match status" value="1"/>
</dbReference>
<dbReference type="InterPro" id="IPR044828">
    <property type="entry name" value="TSJT1-like"/>
</dbReference>
<dbReference type="PANTHER" id="PTHR45952">
    <property type="entry name" value="ALUMINUM INDUCED PROTEIN WITH YGL AND LRDR MOTIFS"/>
    <property type="match status" value="1"/>
</dbReference>
<evidence type="ECO:0000313" key="2">
    <source>
        <dbReference type="EnsemblPlants" id="Bo1g128480.1"/>
    </source>
</evidence>
<dbReference type="Gramene" id="Bo1g128480.1">
    <property type="protein sequence ID" value="Bo1g128480.1"/>
    <property type="gene ID" value="Bo1g128480"/>
</dbReference>
<dbReference type="Proteomes" id="UP000032141">
    <property type="component" value="Chromosome C1"/>
</dbReference>
<reference evidence="2 3" key="1">
    <citation type="journal article" date="2014" name="Genome Biol.">
        <title>Transcriptome and methylome profiling reveals relics of genome dominance in the mesopolyploid Brassica oleracea.</title>
        <authorList>
            <person name="Parkin I.A."/>
            <person name="Koh C."/>
            <person name="Tang H."/>
            <person name="Robinson S.J."/>
            <person name="Kagale S."/>
            <person name="Clarke W.E."/>
            <person name="Town C.D."/>
            <person name="Nixon J."/>
            <person name="Krishnakumar V."/>
            <person name="Bidwell S.L."/>
            <person name="Denoeud F."/>
            <person name="Belcram H."/>
            <person name="Links M.G."/>
            <person name="Just J."/>
            <person name="Clarke C."/>
            <person name="Bender T."/>
            <person name="Huebert T."/>
            <person name="Mason A.S."/>
            <person name="Pires J.C."/>
            <person name="Barker G."/>
            <person name="Moore J."/>
            <person name="Walley P.G."/>
            <person name="Manoli S."/>
            <person name="Batley J."/>
            <person name="Edwards D."/>
            <person name="Nelson M.N."/>
            <person name="Wang X."/>
            <person name="Paterson A.H."/>
            <person name="King G."/>
            <person name="Bancroft I."/>
            <person name="Chalhoub B."/>
            <person name="Sharpe A.G."/>
        </authorList>
    </citation>
    <scope>NUCLEOTIDE SEQUENCE</scope>
    <source>
        <strain evidence="2 3">cv. TO1000</strain>
    </source>
</reference>
<dbReference type="STRING" id="109376.A0A0D3ADF4"/>
<sequence>MGFSTETSVGRTGTWARCNRHREHYELVYLVVKIRVVLNEKWRSKLLLTHRKSSTARRLISPAKSFAHFPTGCMFHSETWLKSFEHPKNKMKAMPRIDSEGVICGANFKVDACSKISVIPRRGSEANWALANTR</sequence>
<feature type="domain" description="DUF3700" evidence="1">
    <location>
        <begin position="1"/>
        <end position="110"/>
    </location>
</feature>
<dbReference type="EnsemblPlants" id="Bo1g128480.1">
    <property type="protein sequence ID" value="Bo1g128480.1"/>
    <property type="gene ID" value="Bo1g128480"/>
</dbReference>
<dbReference type="HOGENOM" id="CLU_1899099_0_0_1"/>
<protein>
    <recommendedName>
        <fullName evidence="1">DUF3700 domain-containing protein</fullName>
    </recommendedName>
</protein>
<evidence type="ECO:0000313" key="3">
    <source>
        <dbReference type="Proteomes" id="UP000032141"/>
    </source>
</evidence>
<dbReference type="InterPro" id="IPR024286">
    <property type="entry name" value="DUF3700"/>
</dbReference>
<dbReference type="PANTHER" id="PTHR45952:SF7">
    <property type="entry name" value="DUF3700 DOMAIN-CONTAINING PROTEIN"/>
    <property type="match status" value="1"/>
</dbReference>
<name>A0A0D3ADF4_BRAOL</name>
<dbReference type="SMART" id="SM01172">
    <property type="entry name" value="DUF3700"/>
    <property type="match status" value="1"/>
</dbReference>